<dbReference type="EMBL" id="JAHESD010000024">
    <property type="protein sequence ID" value="MBT1704066.1"/>
    <property type="molecule type" value="Genomic_DNA"/>
</dbReference>
<name>A0ABS5VSA2_9BACT</name>
<protein>
    <recommendedName>
        <fullName evidence="4">YfjD family protein</fullName>
    </recommendedName>
</protein>
<evidence type="ECO:0000313" key="3">
    <source>
        <dbReference type="Proteomes" id="UP000772618"/>
    </source>
</evidence>
<reference evidence="2 3" key="1">
    <citation type="submission" date="2021-05" db="EMBL/GenBank/DDBJ databases">
        <title>A Polyphasic approach of four new species of the genus Ohtaekwangia: Ohtaekwangia histidinii sp. nov., Ohtaekwangia cretensis sp. nov., Ohtaekwangia indiensis sp. nov., Ohtaekwangia reichenbachii sp. nov. from diverse environment.</title>
        <authorList>
            <person name="Octaviana S."/>
        </authorList>
    </citation>
    <scope>NUCLEOTIDE SEQUENCE [LARGE SCALE GENOMIC DNA]</scope>
    <source>
        <strain evidence="2 3">PWU20</strain>
    </source>
</reference>
<feature type="transmembrane region" description="Helical" evidence="1">
    <location>
        <begin position="15"/>
        <end position="34"/>
    </location>
</feature>
<dbReference type="NCBIfam" id="NF041635">
    <property type="entry name" value="STM3941_fam"/>
    <property type="match status" value="1"/>
</dbReference>
<organism evidence="2 3">
    <name type="scientific">Chryseosolibacter indicus</name>
    <dbReference type="NCBI Taxonomy" id="2782351"/>
    <lineage>
        <taxon>Bacteria</taxon>
        <taxon>Pseudomonadati</taxon>
        <taxon>Bacteroidota</taxon>
        <taxon>Cytophagia</taxon>
        <taxon>Cytophagales</taxon>
        <taxon>Chryseotaleaceae</taxon>
        <taxon>Chryseosolibacter</taxon>
    </lineage>
</organism>
<dbReference type="InterPro" id="IPR048136">
    <property type="entry name" value="STM3941-like"/>
</dbReference>
<evidence type="ECO:0000256" key="1">
    <source>
        <dbReference type="SAM" id="Phobius"/>
    </source>
</evidence>
<keyword evidence="1" id="KW-1133">Transmembrane helix</keyword>
<comment type="caution">
    <text evidence="2">The sequence shown here is derived from an EMBL/GenBank/DDBJ whole genome shotgun (WGS) entry which is preliminary data.</text>
</comment>
<keyword evidence="3" id="KW-1185">Reference proteome</keyword>
<feature type="transmembrane region" description="Helical" evidence="1">
    <location>
        <begin position="46"/>
        <end position="67"/>
    </location>
</feature>
<gene>
    <name evidence="2" type="ORF">KK060_12300</name>
</gene>
<sequence>MGQERIEIKLSKRKAVLTFLGAIAFVVAGIWMIALADNQHRFPPPLLNVTGYSAIILFGAVGLYIFYKMFDSKPGLIIDKDGIHDNSNASSAQLIKWEQIKGLKIEQVMSTKFILIDIHDPEDFMEKIGGLKKKLMKGNYKMYGTPISIISNSLNGDTDYLFKIISERMIAEHNKRDGVMATTQQQNV</sequence>
<keyword evidence="1" id="KW-0472">Membrane</keyword>
<proteinExistence type="predicted"/>
<dbReference type="Proteomes" id="UP000772618">
    <property type="component" value="Unassembled WGS sequence"/>
</dbReference>
<evidence type="ECO:0000313" key="2">
    <source>
        <dbReference type="EMBL" id="MBT1704066.1"/>
    </source>
</evidence>
<keyword evidence="1" id="KW-0812">Transmembrane</keyword>
<evidence type="ECO:0008006" key="4">
    <source>
        <dbReference type="Google" id="ProtNLM"/>
    </source>
</evidence>
<dbReference type="RefSeq" id="WP_254154028.1">
    <property type="nucleotide sequence ID" value="NZ_JAHESD010000024.1"/>
</dbReference>
<accession>A0ABS5VSA2</accession>